<dbReference type="EMBL" id="WIWV01000003">
    <property type="protein sequence ID" value="KAF7719837.1"/>
    <property type="molecule type" value="Genomic_DNA"/>
</dbReference>
<evidence type="ECO:0000313" key="2">
    <source>
        <dbReference type="EMBL" id="KAF7719837.1"/>
    </source>
</evidence>
<proteinExistence type="predicted"/>
<dbReference type="OrthoDB" id="423498at2759"/>
<dbReference type="InterPro" id="IPR011042">
    <property type="entry name" value="6-blade_b-propeller_TolB-like"/>
</dbReference>
<comment type="caution">
    <text evidence="2">The sequence shown here is derived from an EMBL/GenBank/DDBJ whole genome shotgun (WGS) entry which is preliminary data.</text>
</comment>
<dbReference type="AlphaFoldDB" id="A0A8J8WB97"/>
<dbReference type="EC" id="3.1.1.17" evidence="2"/>
<organism evidence="2 3">
    <name type="scientific">Penicillium ucsense</name>
    <dbReference type="NCBI Taxonomy" id="2839758"/>
    <lineage>
        <taxon>Eukaryota</taxon>
        <taxon>Fungi</taxon>
        <taxon>Dikarya</taxon>
        <taxon>Ascomycota</taxon>
        <taxon>Pezizomycotina</taxon>
        <taxon>Eurotiomycetes</taxon>
        <taxon>Eurotiomycetidae</taxon>
        <taxon>Eurotiales</taxon>
        <taxon>Aspergillaceae</taxon>
        <taxon>Penicillium</taxon>
    </lineage>
</organism>
<reference evidence="2" key="1">
    <citation type="journal article" date="2020" name="Front. Microbiol.">
        <title>Gene regulatory networks of Penicillium echinulatum 2HH and Penicillium oxalicum 114-2 inferred by a computational biology approach.</title>
        <authorList>
            <person name="Lenz A.R."/>
            <person name="Galan-Vasquez E."/>
            <person name="Balbinot E."/>
            <person name="De Abreu F.P."/>
            <person name="De Oliveira N.S."/>
            <person name="Da Rosa L.O."/>
            <person name="De Avila E Silva S."/>
            <person name="Camassola M."/>
            <person name="Dillon A.J.P."/>
            <person name="Perez-Rueda E."/>
        </authorList>
    </citation>
    <scope>NUCLEOTIDE SEQUENCE</scope>
    <source>
        <strain evidence="2">S1M29</strain>
    </source>
</reference>
<dbReference type="InterPro" id="IPR052988">
    <property type="entry name" value="Oryzine_lactonohydrolase"/>
</dbReference>
<protein>
    <submittedName>
        <fullName evidence="2">SMP-30/Gluconolactonase family protein</fullName>
        <ecNumber evidence="2">3.1.1.17</ecNumber>
    </submittedName>
</protein>
<dbReference type="PANTHER" id="PTHR47064">
    <property type="entry name" value="PUTATIVE (AFU_ORTHOLOGUE AFUA_1G08990)-RELATED"/>
    <property type="match status" value="1"/>
</dbReference>
<dbReference type="Gene3D" id="2.120.10.30">
    <property type="entry name" value="TolB, C-terminal domain"/>
    <property type="match status" value="1"/>
</dbReference>
<evidence type="ECO:0000313" key="3">
    <source>
        <dbReference type="Proteomes" id="UP000631181"/>
    </source>
</evidence>
<feature type="domain" description="SMP-30/Gluconolactonase/LRE-like region" evidence="1">
    <location>
        <begin position="128"/>
        <end position="322"/>
    </location>
</feature>
<gene>
    <name evidence="2" type="ORF">PECM_004626</name>
</gene>
<dbReference type="GO" id="GO:0004341">
    <property type="term" value="F:gluconolactonase activity"/>
    <property type="evidence" value="ECO:0007669"/>
    <property type="project" value="UniProtKB-EC"/>
</dbReference>
<sequence>MALGNLVADLAVRDVSSISSNFSIFNEGFYSILGNAPKLELILENNDFPFAHEAAVYIPSSDSLFMTSNMFRDPVTNQTTIKISKVNLSAHPMTSEIINSTIPLPNGGINHGNGILWAGQGTLNETGGLFQMSATAPYSSEPIIEGFYGRQFNSLNDVVVASDGAYWFTDPIYGSVQGVRPQPKLPNQVYRYDPVTKDVRVVADGFGRPNGISFSPDEKTMYITDTAETIGNGTTDPLLPATIYAFDVTTIGGQPFLTNRRVFAMAGVGIPDGIKVDQFGNVYAGCGDGVNVWSVGGVLLGKILIKGGTSNFSFGRDGRMYILNEHKLFVAQLNSTLQSTLFKT</sequence>
<keyword evidence="2" id="KW-0378">Hydrolase</keyword>
<dbReference type="SUPFAM" id="SSF63829">
    <property type="entry name" value="Calcium-dependent phosphotriesterase"/>
    <property type="match status" value="1"/>
</dbReference>
<evidence type="ECO:0000259" key="1">
    <source>
        <dbReference type="Pfam" id="PF08450"/>
    </source>
</evidence>
<name>A0A8J8WB97_9EURO</name>
<accession>A0A8J8WB97</accession>
<dbReference type="Proteomes" id="UP000631181">
    <property type="component" value="Unassembled WGS sequence"/>
</dbReference>
<keyword evidence="3" id="KW-1185">Reference proteome</keyword>
<dbReference type="Pfam" id="PF08450">
    <property type="entry name" value="SGL"/>
    <property type="match status" value="1"/>
</dbReference>
<dbReference type="PANTHER" id="PTHR47064:SF2">
    <property type="entry name" value="SMP-30_GLUCONOLACTONASE_LRE-LIKE REGION DOMAIN-CONTAINING PROTEIN-RELATED"/>
    <property type="match status" value="1"/>
</dbReference>
<dbReference type="InterPro" id="IPR013658">
    <property type="entry name" value="SGL"/>
</dbReference>